<protein>
    <recommendedName>
        <fullName evidence="4">RNA helicase</fullName>
    </recommendedName>
</protein>
<gene>
    <name evidence="2" type="ORF">KIN20_031944</name>
</gene>
<dbReference type="AlphaFoldDB" id="A0AAD5R5W8"/>
<feature type="compositionally biased region" description="Basic and acidic residues" evidence="1">
    <location>
        <begin position="1"/>
        <end position="16"/>
    </location>
</feature>
<reference evidence="2" key="1">
    <citation type="submission" date="2021-06" db="EMBL/GenBank/DDBJ databases">
        <title>Parelaphostrongylus tenuis whole genome reference sequence.</title>
        <authorList>
            <person name="Garwood T.J."/>
            <person name="Larsen P.A."/>
            <person name="Fountain-Jones N.M."/>
            <person name="Garbe J.R."/>
            <person name="Macchietto M.G."/>
            <person name="Kania S.A."/>
            <person name="Gerhold R.W."/>
            <person name="Richards J.E."/>
            <person name="Wolf T.M."/>
        </authorList>
    </citation>
    <scope>NUCLEOTIDE SEQUENCE</scope>
    <source>
        <strain evidence="2">MNPRO001-30</strain>
        <tissue evidence="2">Meninges</tissue>
    </source>
</reference>
<sequence length="254" mass="29543">MQRDTQPRRRIQRNDEGPAMYRESTSQPRSRQSEELSRGSHMYPPTDGSNRNDHAQHEVVSGGIHYCDDQYDDQELRNNYYFDEDKASRQWDYLSVRRALSRMKMSSETAVSSHRSPAVNQSRFIGLPRGFTIQTNLDFLVPELAKNVLSFSRLRCIQEYMIPLVLYEYSFLAMGRNGSGRTCGYLIPLMHKLVEHKEIEMPGRCGPAALIVTCSQEKLKHVNHLRNKYSHGTRLQWCIVTKEKPDDEVVRINF</sequence>
<comment type="caution">
    <text evidence="2">The sequence shown here is derived from an EMBL/GenBank/DDBJ whole genome shotgun (WGS) entry which is preliminary data.</text>
</comment>
<evidence type="ECO:0000256" key="1">
    <source>
        <dbReference type="SAM" id="MobiDB-lite"/>
    </source>
</evidence>
<proteinExistence type="predicted"/>
<dbReference type="SUPFAM" id="SSF52540">
    <property type="entry name" value="P-loop containing nucleoside triphosphate hydrolases"/>
    <property type="match status" value="1"/>
</dbReference>
<accession>A0AAD5R5W8</accession>
<evidence type="ECO:0008006" key="4">
    <source>
        <dbReference type="Google" id="ProtNLM"/>
    </source>
</evidence>
<feature type="region of interest" description="Disordered" evidence="1">
    <location>
        <begin position="1"/>
        <end position="54"/>
    </location>
</feature>
<name>A0AAD5R5W8_PARTN</name>
<dbReference type="InterPro" id="IPR027417">
    <property type="entry name" value="P-loop_NTPase"/>
</dbReference>
<dbReference type="EMBL" id="JAHQIW010006758">
    <property type="protein sequence ID" value="KAJ1370255.1"/>
    <property type="molecule type" value="Genomic_DNA"/>
</dbReference>
<organism evidence="2 3">
    <name type="scientific">Parelaphostrongylus tenuis</name>
    <name type="common">Meningeal worm</name>
    <dbReference type="NCBI Taxonomy" id="148309"/>
    <lineage>
        <taxon>Eukaryota</taxon>
        <taxon>Metazoa</taxon>
        <taxon>Ecdysozoa</taxon>
        <taxon>Nematoda</taxon>
        <taxon>Chromadorea</taxon>
        <taxon>Rhabditida</taxon>
        <taxon>Rhabditina</taxon>
        <taxon>Rhabditomorpha</taxon>
        <taxon>Strongyloidea</taxon>
        <taxon>Metastrongylidae</taxon>
        <taxon>Parelaphostrongylus</taxon>
    </lineage>
</organism>
<evidence type="ECO:0000313" key="3">
    <source>
        <dbReference type="Proteomes" id="UP001196413"/>
    </source>
</evidence>
<dbReference type="Gene3D" id="3.40.50.300">
    <property type="entry name" value="P-loop containing nucleotide triphosphate hydrolases"/>
    <property type="match status" value="1"/>
</dbReference>
<dbReference type="Proteomes" id="UP001196413">
    <property type="component" value="Unassembled WGS sequence"/>
</dbReference>
<evidence type="ECO:0000313" key="2">
    <source>
        <dbReference type="EMBL" id="KAJ1370255.1"/>
    </source>
</evidence>
<keyword evidence="3" id="KW-1185">Reference proteome</keyword>